<dbReference type="OrthoDB" id="10516717at2759"/>
<protein>
    <submittedName>
        <fullName evidence="1">Uncharacterized protein</fullName>
    </submittedName>
</protein>
<name>A0A4Y2S8S5_ARAVE</name>
<evidence type="ECO:0000313" key="2">
    <source>
        <dbReference type="Proteomes" id="UP000499080"/>
    </source>
</evidence>
<accession>A0A4Y2S8S5</accession>
<reference evidence="1 2" key="1">
    <citation type="journal article" date="2019" name="Sci. Rep.">
        <title>Orb-weaving spider Araneus ventricosus genome elucidates the spidroin gene catalogue.</title>
        <authorList>
            <person name="Kono N."/>
            <person name="Nakamura H."/>
            <person name="Ohtoshi R."/>
            <person name="Moran D.A.P."/>
            <person name="Shinohara A."/>
            <person name="Yoshida Y."/>
            <person name="Fujiwara M."/>
            <person name="Mori M."/>
            <person name="Tomita M."/>
            <person name="Arakawa K."/>
        </authorList>
    </citation>
    <scope>NUCLEOTIDE SEQUENCE [LARGE SCALE GENOMIC DNA]</scope>
</reference>
<keyword evidence="2" id="KW-1185">Reference proteome</keyword>
<dbReference type="EMBL" id="BGPR01020424">
    <property type="protein sequence ID" value="GBN84624.1"/>
    <property type="molecule type" value="Genomic_DNA"/>
</dbReference>
<organism evidence="1 2">
    <name type="scientific">Araneus ventricosus</name>
    <name type="common">Orbweaver spider</name>
    <name type="synonym">Epeira ventricosa</name>
    <dbReference type="NCBI Taxonomy" id="182803"/>
    <lineage>
        <taxon>Eukaryota</taxon>
        <taxon>Metazoa</taxon>
        <taxon>Ecdysozoa</taxon>
        <taxon>Arthropoda</taxon>
        <taxon>Chelicerata</taxon>
        <taxon>Arachnida</taxon>
        <taxon>Araneae</taxon>
        <taxon>Araneomorphae</taxon>
        <taxon>Entelegynae</taxon>
        <taxon>Araneoidea</taxon>
        <taxon>Araneidae</taxon>
        <taxon>Araneus</taxon>
    </lineage>
</organism>
<proteinExistence type="predicted"/>
<evidence type="ECO:0000313" key="1">
    <source>
        <dbReference type="EMBL" id="GBN84624.1"/>
    </source>
</evidence>
<sequence>KDKRDGVIKVLILKAEQFWEHSGIPVTPIIVGHSKAKPKKLIVQYENLPKHKTRKNFLAEIESFLESLLLLFDLGHDNAISIIENDRCRIRNLILEDVKFLEDQR</sequence>
<dbReference type="Proteomes" id="UP000499080">
    <property type="component" value="Unassembled WGS sequence"/>
</dbReference>
<dbReference type="AlphaFoldDB" id="A0A4Y2S8S5"/>
<feature type="non-terminal residue" evidence="1">
    <location>
        <position position="1"/>
    </location>
</feature>
<comment type="caution">
    <text evidence="1">The sequence shown here is derived from an EMBL/GenBank/DDBJ whole genome shotgun (WGS) entry which is preliminary data.</text>
</comment>
<gene>
    <name evidence="1" type="ORF">AVEN_65855_1</name>
</gene>